<dbReference type="FunFam" id="1.10.3730.20:FF:000001">
    <property type="entry name" value="Quaternary ammonium compound resistance transporter SugE"/>
    <property type="match status" value="1"/>
</dbReference>
<evidence type="ECO:0000256" key="4">
    <source>
        <dbReference type="ARBA" id="ARBA00022692"/>
    </source>
</evidence>
<evidence type="ECO:0000256" key="10">
    <source>
        <dbReference type="SAM" id="Phobius"/>
    </source>
</evidence>
<comment type="subcellular location">
    <subcellularLocation>
        <location evidence="1 9">Cell membrane</location>
        <topology evidence="1 9">Multi-pass membrane protein</topology>
    </subcellularLocation>
</comment>
<comment type="caution">
    <text evidence="11">The sequence shown here is derived from an EMBL/GenBank/DDBJ whole genome shotgun (WGS) entry which is preliminary data.</text>
</comment>
<feature type="transmembrane region" description="Helical" evidence="10">
    <location>
        <begin position="88"/>
        <end position="106"/>
    </location>
</feature>
<proteinExistence type="inferred from homology"/>
<evidence type="ECO:0000256" key="7">
    <source>
        <dbReference type="ARBA" id="ARBA00038151"/>
    </source>
</evidence>
<dbReference type="Proteomes" id="UP000824150">
    <property type="component" value="Unassembled WGS sequence"/>
</dbReference>
<dbReference type="GO" id="GO:1990961">
    <property type="term" value="P:xenobiotic detoxification by transmembrane export across the plasma membrane"/>
    <property type="evidence" value="ECO:0007669"/>
    <property type="project" value="UniProtKB-ARBA"/>
</dbReference>
<keyword evidence="5 10" id="KW-1133">Transmembrane helix</keyword>
<dbReference type="GO" id="GO:0022857">
    <property type="term" value="F:transmembrane transporter activity"/>
    <property type="evidence" value="ECO:0007669"/>
    <property type="project" value="InterPro"/>
</dbReference>
<keyword evidence="3" id="KW-1003">Cell membrane</keyword>
<dbReference type="Gene3D" id="1.10.3730.20">
    <property type="match status" value="1"/>
</dbReference>
<feature type="transmembrane region" description="Helical" evidence="10">
    <location>
        <begin position="29"/>
        <end position="51"/>
    </location>
</feature>
<dbReference type="AlphaFoldDB" id="A0A9E2KNZ1"/>
<dbReference type="Pfam" id="PF00893">
    <property type="entry name" value="Multi_Drug_Res"/>
    <property type="match status" value="1"/>
</dbReference>
<evidence type="ECO:0000256" key="9">
    <source>
        <dbReference type="RuleBase" id="RU003942"/>
    </source>
</evidence>
<evidence type="ECO:0000313" key="12">
    <source>
        <dbReference type="Proteomes" id="UP000824150"/>
    </source>
</evidence>
<evidence type="ECO:0000256" key="8">
    <source>
        <dbReference type="ARBA" id="ARBA00039168"/>
    </source>
</evidence>
<dbReference type="InterPro" id="IPR000390">
    <property type="entry name" value="Small_drug/metabolite_transptr"/>
</dbReference>
<keyword evidence="4 9" id="KW-0812">Transmembrane</keyword>
<accession>A0A9E2KNZ1</accession>
<sequence>MHSPWLLLIIAGLFEVGWPLGFKLAHTVGVQRTAFIVVAVICMALSGYFLYLAQRHLPIGTAYAVWTGIGTFGTFLIGVLCFHDAWSLLRVLGAALILAGVVVLKLSA</sequence>
<evidence type="ECO:0000256" key="2">
    <source>
        <dbReference type="ARBA" id="ARBA00022448"/>
    </source>
</evidence>
<protein>
    <recommendedName>
        <fullName evidence="8">Guanidinium exporter</fullName>
    </recommendedName>
</protein>
<evidence type="ECO:0000256" key="1">
    <source>
        <dbReference type="ARBA" id="ARBA00004651"/>
    </source>
</evidence>
<evidence type="ECO:0000256" key="3">
    <source>
        <dbReference type="ARBA" id="ARBA00022475"/>
    </source>
</evidence>
<name>A0A9E2KNZ1_9GAMM</name>
<dbReference type="EMBL" id="JAHLFG010000061">
    <property type="protein sequence ID" value="MBU3826936.1"/>
    <property type="molecule type" value="Genomic_DNA"/>
</dbReference>
<feature type="transmembrane region" description="Helical" evidence="10">
    <location>
        <begin position="63"/>
        <end position="82"/>
    </location>
</feature>
<organism evidence="11 12">
    <name type="scientific">Candidatus Anaerobiospirillum merdipullorum</name>
    <dbReference type="NCBI Taxonomy" id="2838450"/>
    <lineage>
        <taxon>Bacteria</taxon>
        <taxon>Pseudomonadati</taxon>
        <taxon>Pseudomonadota</taxon>
        <taxon>Gammaproteobacteria</taxon>
        <taxon>Aeromonadales</taxon>
        <taxon>Succinivibrionaceae</taxon>
        <taxon>Anaerobiospirillum</taxon>
    </lineage>
</organism>
<evidence type="ECO:0000313" key="11">
    <source>
        <dbReference type="EMBL" id="MBU3826936.1"/>
    </source>
</evidence>
<reference evidence="11" key="1">
    <citation type="journal article" date="2021" name="PeerJ">
        <title>Extensive microbial diversity within the chicken gut microbiome revealed by metagenomics and culture.</title>
        <authorList>
            <person name="Gilroy R."/>
            <person name="Ravi A."/>
            <person name="Getino M."/>
            <person name="Pursley I."/>
            <person name="Horton D.L."/>
            <person name="Alikhan N.F."/>
            <person name="Baker D."/>
            <person name="Gharbi K."/>
            <person name="Hall N."/>
            <person name="Watson M."/>
            <person name="Adriaenssens E.M."/>
            <person name="Foster-Nyarko E."/>
            <person name="Jarju S."/>
            <person name="Secka A."/>
            <person name="Antonio M."/>
            <person name="Oren A."/>
            <person name="Chaudhuri R.R."/>
            <person name="La Ragione R."/>
            <person name="Hildebrand F."/>
            <person name="Pallen M.J."/>
        </authorList>
    </citation>
    <scope>NUCLEOTIDE SEQUENCE</scope>
    <source>
        <strain evidence="11">687</strain>
    </source>
</reference>
<dbReference type="GO" id="GO:0005886">
    <property type="term" value="C:plasma membrane"/>
    <property type="evidence" value="ECO:0007669"/>
    <property type="project" value="UniProtKB-SubCell"/>
</dbReference>
<dbReference type="InterPro" id="IPR037185">
    <property type="entry name" value="EmrE-like"/>
</dbReference>
<evidence type="ECO:0000256" key="5">
    <source>
        <dbReference type="ARBA" id="ARBA00022989"/>
    </source>
</evidence>
<dbReference type="PANTHER" id="PTHR30561">
    <property type="entry name" value="SMR FAMILY PROTON-DEPENDENT DRUG EFFLUX TRANSPORTER SUGE"/>
    <property type="match status" value="1"/>
</dbReference>
<dbReference type="InterPro" id="IPR045324">
    <property type="entry name" value="Small_multidrug_res"/>
</dbReference>
<gene>
    <name evidence="11" type="ORF">IAA31_05550</name>
</gene>
<keyword evidence="6 10" id="KW-0472">Membrane</keyword>
<dbReference type="PANTHER" id="PTHR30561:SF0">
    <property type="entry name" value="GUANIDINIUM EXPORTER"/>
    <property type="match status" value="1"/>
</dbReference>
<comment type="similarity">
    <text evidence="7">Belongs to the drug/metabolite transporter (DMT) superfamily. Small multidrug resistance (SMR) (TC 2.A.7.1) family. Gdx/SugE subfamily.</text>
</comment>
<reference evidence="11" key="2">
    <citation type="submission" date="2021-04" db="EMBL/GenBank/DDBJ databases">
        <authorList>
            <person name="Gilroy R."/>
        </authorList>
    </citation>
    <scope>NUCLEOTIDE SEQUENCE</scope>
    <source>
        <strain evidence="11">687</strain>
    </source>
</reference>
<keyword evidence="2" id="KW-0813">Transport</keyword>
<dbReference type="SUPFAM" id="SSF103481">
    <property type="entry name" value="Multidrug resistance efflux transporter EmrE"/>
    <property type="match status" value="1"/>
</dbReference>
<evidence type="ECO:0000256" key="6">
    <source>
        <dbReference type="ARBA" id="ARBA00023136"/>
    </source>
</evidence>